<reference evidence="5" key="1">
    <citation type="journal article" date="2019" name="Int. J. Syst. Evol. Microbiol.">
        <title>The Global Catalogue of Microorganisms (GCM) 10K type strain sequencing project: providing services to taxonomists for standard genome sequencing and annotation.</title>
        <authorList>
            <consortium name="The Broad Institute Genomics Platform"/>
            <consortium name="The Broad Institute Genome Sequencing Center for Infectious Disease"/>
            <person name="Wu L."/>
            <person name="Ma J."/>
        </authorList>
    </citation>
    <scope>NUCLEOTIDE SEQUENCE [LARGE SCALE GENOMIC DNA]</scope>
    <source>
        <strain evidence="5">CGMCC 4.7178</strain>
    </source>
</reference>
<dbReference type="Gene3D" id="1.20.120.450">
    <property type="entry name" value="dinb family like domain"/>
    <property type="match status" value="1"/>
</dbReference>
<feature type="domain" description="Mycothiol-dependent maleylpyruvate isomerase metal-binding" evidence="3">
    <location>
        <begin position="21"/>
        <end position="151"/>
    </location>
</feature>
<keyword evidence="4" id="KW-0413">Isomerase</keyword>
<dbReference type="EMBL" id="BMMP01000010">
    <property type="protein sequence ID" value="GGO51462.1"/>
    <property type="molecule type" value="Genomic_DNA"/>
</dbReference>
<dbReference type="NCBIfam" id="TIGR03083">
    <property type="entry name" value="maleylpyruvate isomerase family mycothiol-dependent enzyme"/>
    <property type="match status" value="1"/>
</dbReference>
<dbReference type="SUPFAM" id="SSF109854">
    <property type="entry name" value="DinB/YfiT-like putative metalloenzymes"/>
    <property type="match status" value="1"/>
</dbReference>
<feature type="compositionally biased region" description="Pro residues" evidence="1">
    <location>
        <begin position="1"/>
        <end position="13"/>
    </location>
</feature>
<accession>A0ABQ2MGR6</accession>
<name>A0ABQ2MGR6_9ACTN</name>
<evidence type="ECO:0000313" key="5">
    <source>
        <dbReference type="Proteomes" id="UP000631535"/>
    </source>
</evidence>
<dbReference type="InterPro" id="IPR024344">
    <property type="entry name" value="MDMPI_metal-binding"/>
</dbReference>
<evidence type="ECO:0000256" key="1">
    <source>
        <dbReference type="SAM" id="MobiDB-lite"/>
    </source>
</evidence>
<sequence length="243" mass="25722">MTQPANPSPPAPGPAADAASVRDATDRLLAAVAQLDDATAVKPSLLPGWTRGHVLAHLARNADALLNVLAARPMYASGDVRDADIERDAHRSAADHYEDLRDTALRLDGAFAAQSEAAWERTVEMRNGVTDLANSLPFRRWIEIELHHVDLGIGYGLDDLPGAFIERELDNMARRFLGHPGVPLTLVLRSEYGGTWYTGAPEGTGSGSLVVAGSPTALVGWLTGRSTGSGLAAPEPLPVLPSL</sequence>
<dbReference type="InterPro" id="IPR036527">
    <property type="entry name" value="SCP2_sterol-bd_dom_sf"/>
</dbReference>
<dbReference type="Proteomes" id="UP000631535">
    <property type="component" value="Unassembled WGS sequence"/>
</dbReference>
<proteinExistence type="predicted"/>
<dbReference type="InterPro" id="IPR010872">
    <property type="entry name" value="MDMPI_C-term_domain"/>
</dbReference>
<protein>
    <submittedName>
        <fullName evidence="4">Maleylpyruvate isomerase</fullName>
    </submittedName>
</protein>
<dbReference type="InterPro" id="IPR017517">
    <property type="entry name" value="Maleyloyr_isom"/>
</dbReference>
<dbReference type="GO" id="GO:0016853">
    <property type="term" value="F:isomerase activity"/>
    <property type="evidence" value="ECO:0007669"/>
    <property type="project" value="UniProtKB-KW"/>
</dbReference>
<evidence type="ECO:0000259" key="3">
    <source>
        <dbReference type="Pfam" id="PF11716"/>
    </source>
</evidence>
<feature type="domain" description="MDMPI C-terminal" evidence="2">
    <location>
        <begin position="159"/>
        <end position="240"/>
    </location>
</feature>
<keyword evidence="5" id="KW-1185">Reference proteome</keyword>
<evidence type="ECO:0000313" key="4">
    <source>
        <dbReference type="EMBL" id="GGO51462.1"/>
    </source>
</evidence>
<dbReference type="Pfam" id="PF07398">
    <property type="entry name" value="MDMPI_C"/>
    <property type="match status" value="1"/>
</dbReference>
<evidence type="ECO:0000259" key="2">
    <source>
        <dbReference type="Pfam" id="PF07398"/>
    </source>
</evidence>
<gene>
    <name evidence="4" type="ORF">GCM10012287_33540</name>
</gene>
<dbReference type="InterPro" id="IPR034660">
    <property type="entry name" value="DinB/YfiT-like"/>
</dbReference>
<dbReference type="RefSeq" id="WP_189037947.1">
    <property type="nucleotide sequence ID" value="NZ_BMMP01000010.1"/>
</dbReference>
<feature type="region of interest" description="Disordered" evidence="1">
    <location>
        <begin position="1"/>
        <end position="20"/>
    </location>
</feature>
<organism evidence="4 5">
    <name type="scientific">Streptomyces daqingensis</name>
    <dbReference type="NCBI Taxonomy" id="1472640"/>
    <lineage>
        <taxon>Bacteria</taxon>
        <taxon>Bacillati</taxon>
        <taxon>Actinomycetota</taxon>
        <taxon>Actinomycetes</taxon>
        <taxon>Kitasatosporales</taxon>
        <taxon>Streptomycetaceae</taxon>
        <taxon>Streptomyces</taxon>
    </lineage>
</organism>
<comment type="caution">
    <text evidence="4">The sequence shown here is derived from an EMBL/GenBank/DDBJ whole genome shotgun (WGS) entry which is preliminary data.</text>
</comment>
<dbReference type="SUPFAM" id="SSF55718">
    <property type="entry name" value="SCP-like"/>
    <property type="match status" value="1"/>
</dbReference>
<dbReference type="Pfam" id="PF11716">
    <property type="entry name" value="MDMPI_N"/>
    <property type="match status" value="1"/>
</dbReference>